<dbReference type="SUPFAM" id="SSF56801">
    <property type="entry name" value="Acetyl-CoA synthetase-like"/>
    <property type="match status" value="1"/>
</dbReference>
<comment type="catalytic activity">
    <reaction evidence="8">
        <text>a medium-chain fatty acid + ATP + CoA = a medium-chain fatty acyl-CoA + AMP + diphosphate</text>
        <dbReference type="Rhea" id="RHEA:48340"/>
        <dbReference type="ChEBI" id="CHEBI:30616"/>
        <dbReference type="ChEBI" id="CHEBI:33019"/>
        <dbReference type="ChEBI" id="CHEBI:57287"/>
        <dbReference type="ChEBI" id="CHEBI:59558"/>
        <dbReference type="ChEBI" id="CHEBI:90546"/>
        <dbReference type="ChEBI" id="CHEBI:456215"/>
        <dbReference type="EC" id="6.2.1.2"/>
    </reaction>
</comment>
<dbReference type="InterPro" id="IPR020845">
    <property type="entry name" value="AMP-binding_CS"/>
</dbReference>
<evidence type="ECO:0000256" key="8">
    <source>
        <dbReference type="ARBA" id="ARBA00048277"/>
    </source>
</evidence>
<evidence type="ECO:0000256" key="1">
    <source>
        <dbReference type="ARBA" id="ARBA00006432"/>
    </source>
</evidence>
<dbReference type="PANTHER" id="PTHR43201">
    <property type="entry name" value="ACYL-COA SYNTHETASE"/>
    <property type="match status" value="1"/>
</dbReference>
<dbReference type="EMBL" id="MU551670">
    <property type="protein sequence ID" value="KAI5619218.1"/>
    <property type="molecule type" value="Genomic_DNA"/>
</dbReference>
<dbReference type="Gene3D" id="3.40.50.12780">
    <property type="entry name" value="N-terminal domain of ligase-like"/>
    <property type="match status" value="1"/>
</dbReference>
<name>A0AAD5AMH1_SILAS</name>
<evidence type="ECO:0000259" key="9">
    <source>
        <dbReference type="Pfam" id="PF00501"/>
    </source>
</evidence>
<dbReference type="PROSITE" id="PS00455">
    <property type="entry name" value="AMP_BINDING"/>
    <property type="match status" value="1"/>
</dbReference>
<feature type="domain" description="AMP-binding enzyme C-terminal" evidence="10">
    <location>
        <begin position="486"/>
        <end position="561"/>
    </location>
</feature>
<feature type="non-terminal residue" evidence="11">
    <location>
        <position position="564"/>
    </location>
</feature>
<evidence type="ECO:0000256" key="5">
    <source>
        <dbReference type="ARBA" id="ARBA00039009"/>
    </source>
</evidence>
<comment type="similarity">
    <text evidence="1">Belongs to the ATP-dependent AMP-binding enzyme family.</text>
</comment>
<dbReference type="Pfam" id="PF13193">
    <property type="entry name" value="AMP-binding_C"/>
    <property type="match status" value="1"/>
</dbReference>
<feature type="domain" description="AMP-dependent synthetase/ligase" evidence="9">
    <location>
        <begin position="21"/>
        <end position="435"/>
    </location>
</feature>
<keyword evidence="3" id="KW-0443">Lipid metabolism</keyword>
<evidence type="ECO:0000313" key="12">
    <source>
        <dbReference type="Proteomes" id="UP001205998"/>
    </source>
</evidence>
<dbReference type="PANTHER" id="PTHR43201:SF5">
    <property type="entry name" value="MEDIUM-CHAIN ACYL-COA LIGASE ACSF2, MITOCHONDRIAL"/>
    <property type="match status" value="1"/>
</dbReference>
<dbReference type="FunFam" id="3.30.300.30:FF:000008">
    <property type="entry name" value="2,3-dihydroxybenzoate-AMP ligase"/>
    <property type="match status" value="1"/>
</dbReference>
<evidence type="ECO:0000256" key="2">
    <source>
        <dbReference type="ARBA" id="ARBA00022598"/>
    </source>
</evidence>
<sequence>SYVHGPSFVPLLSLTIGQSLQATVNKWPEREAVVFLQEGVRKSFSQFQQEVDCLAAGLLALGLQKGDRLGLWGPNTYAWILFQFATAKAGMIMVSLNPAYKEKELEFALRKVLVFLEIQVQCNAVVCPTQFKSQRFYDILRQICPELNTSVSGTIKSASLPDLRNVVVTDSKESGMLHVDDVMHAAESQHHHQLDILQNILHPEDPINIQFTSGTTGNPKCVTLSHRNIVNNAYFIGLRMGYNWRAEVRVCVPVPMYHCFGSVLGGMCMAVHGITLIYPSTTYDSQENLKAIQKEKCTVIYGTPTMYIDLLNQENIKDCTLSSLETGIMGGSSCHPEIIRRVINDMKVKEITLFLSPKYELAYGTTENSPLTFLGFPLDRLKVKTDSVGYIMDHTEVCSSVLQAKVVEPSSGQLLSLGQPGELLIRGYCVMQGYWDEPERTQESISEGGWYKTGDIASLDQNGYCRIEGRIKDMIDRGGEKIFPAEVEQFLYRHPKVKDVQVVGVKDGRLGEQICACIKVADGQVCTVEEIKSYCKNQISYFKTPHYVMFVDSYPLTVSGKVRF</sequence>
<accession>A0AAD5AMH1</accession>
<evidence type="ECO:0000313" key="11">
    <source>
        <dbReference type="EMBL" id="KAI5619218.1"/>
    </source>
</evidence>
<dbReference type="Proteomes" id="UP001205998">
    <property type="component" value="Unassembled WGS sequence"/>
</dbReference>
<dbReference type="GO" id="GO:0006631">
    <property type="term" value="P:fatty acid metabolic process"/>
    <property type="evidence" value="ECO:0007669"/>
    <property type="project" value="TreeGrafter"/>
</dbReference>
<comment type="catalytic activity">
    <reaction evidence="7">
        <text>octanoate + ATP + CoA = octanoyl-CoA + AMP + diphosphate</text>
        <dbReference type="Rhea" id="RHEA:33631"/>
        <dbReference type="ChEBI" id="CHEBI:25646"/>
        <dbReference type="ChEBI" id="CHEBI:30616"/>
        <dbReference type="ChEBI" id="CHEBI:33019"/>
        <dbReference type="ChEBI" id="CHEBI:57287"/>
        <dbReference type="ChEBI" id="CHEBI:57386"/>
        <dbReference type="ChEBI" id="CHEBI:456215"/>
    </reaction>
</comment>
<dbReference type="EC" id="6.2.1.2" evidence="5"/>
<reference evidence="11" key="1">
    <citation type="submission" date="2018-07" db="EMBL/GenBank/DDBJ databases">
        <title>Comparative genomics of catfishes provides insights into carnivory and benthic adaptation.</title>
        <authorList>
            <person name="Zhang Y."/>
            <person name="Wang D."/>
            <person name="Peng Z."/>
            <person name="Zheng S."/>
            <person name="Shao F."/>
            <person name="Tao W."/>
        </authorList>
    </citation>
    <scope>NUCLEOTIDE SEQUENCE</scope>
    <source>
        <strain evidence="11">Chongqing</strain>
    </source>
</reference>
<dbReference type="Pfam" id="PF00501">
    <property type="entry name" value="AMP-binding"/>
    <property type="match status" value="1"/>
</dbReference>
<keyword evidence="12" id="KW-1185">Reference proteome</keyword>
<feature type="non-terminal residue" evidence="11">
    <location>
        <position position="1"/>
    </location>
</feature>
<evidence type="ECO:0000256" key="6">
    <source>
        <dbReference type="ARBA" id="ARBA00039638"/>
    </source>
</evidence>
<dbReference type="InterPro" id="IPR042099">
    <property type="entry name" value="ANL_N_sf"/>
</dbReference>
<protein>
    <recommendedName>
        <fullName evidence="6">Medium-chain acyl-CoA ligase ACSF2, mitochondrial</fullName>
        <ecNumber evidence="5">6.2.1.2</ecNumber>
    </recommendedName>
</protein>
<evidence type="ECO:0000256" key="3">
    <source>
        <dbReference type="ARBA" id="ARBA00023098"/>
    </source>
</evidence>
<proteinExistence type="inferred from homology"/>
<keyword evidence="2" id="KW-0436">Ligase</keyword>
<dbReference type="InterPro" id="IPR045851">
    <property type="entry name" value="AMP-bd_C_sf"/>
</dbReference>
<organism evidence="11 12">
    <name type="scientific">Silurus asotus</name>
    <name type="common">Amur catfish</name>
    <name type="synonym">Parasilurus asotus</name>
    <dbReference type="NCBI Taxonomy" id="30991"/>
    <lineage>
        <taxon>Eukaryota</taxon>
        <taxon>Metazoa</taxon>
        <taxon>Chordata</taxon>
        <taxon>Craniata</taxon>
        <taxon>Vertebrata</taxon>
        <taxon>Euteleostomi</taxon>
        <taxon>Actinopterygii</taxon>
        <taxon>Neopterygii</taxon>
        <taxon>Teleostei</taxon>
        <taxon>Ostariophysi</taxon>
        <taxon>Siluriformes</taxon>
        <taxon>Siluridae</taxon>
        <taxon>Silurus</taxon>
    </lineage>
</organism>
<comment type="function">
    <text evidence="4">Acyl-CoA synthases catalyze the initial reaction in fatty acid metabolism, by forming a thioester with CoA. Has some preference toward medium-chain substrates. Plays a role in adipocyte differentiation.</text>
</comment>
<dbReference type="InterPro" id="IPR000873">
    <property type="entry name" value="AMP-dep_synth/lig_dom"/>
</dbReference>
<evidence type="ECO:0000256" key="4">
    <source>
        <dbReference type="ARBA" id="ARBA00037247"/>
    </source>
</evidence>
<comment type="caution">
    <text evidence="11">The sequence shown here is derived from an EMBL/GenBank/DDBJ whole genome shotgun (WGS) entry which is preliminary data.</text>
</comment>
<dbReference type="InterPro" id="IPR025110">
    <property type="entry name" value="AMP-bd_C"/>
</dbReference>
<dbReference type="AlphaFoldDB" id="A0AAD5AMH1"/>
<dbReference type="Gene3D" id="3.30.300.30">
    <property type="match status" value="1"/>
</dbReference>
<evidence type="ECO:0000256" key="7">
    <source>
        <dbReference type="ARBA" id="ARBA00047319"/>
    </source>
</evidence>
<evidence type="ECO:0000259" key="10">
    <source>
        <dbReference type="Pfam" id="PF13193"/>
    </source>
</evidence>
<dbReference type="GO" id="GO:0031956">
    <property type="term" value="F:medium-chain fatty acid-CoA ligase activity"/>
    <property type="evidence" value="ECO:0007669"/>
    <property type="project" value="UniProtKB-EC"/>
</dbReference>
<gene>
    <name evidence="11" type="ORF">C0J50_21249</name>
</gene>